<name>A0A846WZT6_9ACTN</name>
<keyword evidence="4" id="KW-1185">Reference proteome</keyword>
<organism evidence="3 4">
    <name type="scientific">Tsukamurella spumae</name>
    <dbReference type="NCBI Taxonomy" id="44753"/>
    <lineage>
        <taxon>Bacteria</taxon>
        <taxon>Bacillati</taxon>
        <taxon>Actinomycetota</taxon>
        <taxon>Actinomycetes</taxon>
        <taxon>Mycobacteriales</taxon>
        <taxon>Tsukamurellaceae</taxon>
        <taxon>Tsukamurella</taxon>
    </lineage>
</organism>
<feature type="compositionally biased region" description="Low complexity" evidence="1">
    <location>
        <begin position="81"/>
        <end position="144"/>
    </location>
</feature>
<proteinExistence type="predicted"/>
<evidence type="ECO:0000256" key="1">
    <source>
        <dbReference type="SAM" id="MobiDB-lite"/>
    </source>
</evidence>
<feature type="compositionally biased region" description="Basic and acidic residues" evidence="1">
    <location>
        <begin position="1"/>
        <end position="10"/>
    </location>
</feature>
<feature type="transmembrane region" description="Helical" evidence="2">
    <location>
        <begin position="43"/>
        <end position="62"/>
    </location>
</feature>
<keyword evidence="2" id="KW-0472">Membrane</keyword>
<protein>
    <submittedName>
        <fullName evidence="3">Uncharacterized protein</fullName>
    </submittedName>
</protein>
<reference evidence="3 4" key="1">
    <citation type="submission" date="2020-04" db="EMBL/GenBank/DDBJ databases">
        <title>MicrobeNet Type strains.</title>
        <authorList>
            <person name="Nicholson A.C."/>
        </authorList>
    </citation>
    <scope>NUCLEOTIDE SEQUENCE [LARGE SCALE GENOMIC DNA]</scope>
    <source>
        <strain evidence="3 4">DSM 44113</strain>
    </source>
</reference>
<evidence type="ECO:0000256" key="2">
    <source>
        <dbReference type="SAM" id="Phobius"/>
    </source>
</evidence>
<comment type="caution">
    <text evidence="3">The sequence shown here is derived from an EMBL/GenBank/DDBJ whole genome shotgun (WGS) entry which is preliminary data.</text>
</comment>
<dbReference type="Proteomes" id="UP000582646">
    <property type="component" value="Unassembled WGS sequence"/>
</dbReference>
<feature type="region of interest" description="Disordered" evidence="1">
    <location>
        <begin position="1"/>
        <end position="30"/>
    </location>
</feature>
<feature type="compositionally biased region" description="Polar residues" evidence="1">
    <location>
        <begin position="180"/>
        <end position="189"/>
    </location>
</feature>
<accession>A0A846WZT6</accession>
<keyword evidence="2" id="KW-0812">Transmembrane</keyword>
<sequence length="189" mass="19149">MTDQTPRESTPDEPAGSEPQPAPKIIAPPFWDRLPKTIPHTRARTSTVIFSVLFIGLMWWYLTLYDEFVPKDVQQGRQPVATTTAPAYTEPAYTPPLTSERRVPSSAAPSSVPESSSGQPPASGAPSTTVAGGSVAPGAAPSGGTTVGGTTPGGIVLPGGATVPLPVPGGQNPEAPTSGGAPTTTVPAS</sequence>
<gene>
    <name evidence="3" type="ORF">HF999_08305</name>
</gene>
<dbReference type="EMBL" id="JAAXOQ010000008">
    <property type="protein sequence ID" value="NKY18371.1"/>
    <property type="molecule type" value="Genomic_DNA"/>
</dbReference>
<keyword evidence="2" id="KW-1133">Transmembrane helix</keyword>
<dbReference type="RefSeq" id="WP_168545418.1">
    <property type="nucleotide sequence ID" value="NZ_BAAAKS010000062.1"/>
</dbReference>
<evidence type="ECO:0000313" key="3">
    <source>
        <dbReference type="EMBL" id="NKY18371.1"/>
    </source>
</evidence>
<evidence type="ECO:0000313" key="4">
    <source>
        <dbReference type="Proteomes" id="UP000582646"/>
    </source>
</evidence>
<dbReference type="AlphaFoldDB" id="A0A846WZT6"/>
<feature type="region of interest" description="Disordered" evidence="1">
    <location>
        <begin position="80"/>
        <end position="189"/>
    </location>
</feature>